<organism evidence="2 3">
    <name type="scientific">Ancylomarina subtilis</name>
    <dbReference type="NCBI Taxonomy" id="1639035"/>
    <lineage>
        <taxon>Bacteria</taxon>
        <taxon>Pseudomonadati</taxon>
        <taxon>Bacteroidota</taxon>
        <taxon>Bacteroidia</taxon>
        <taxon>Marinilabiliales</taxon>
        <taxon>Marinifilaceae</taxon>
        <taxon>Ancylomarina</taxon>
    </lineage>
</organism>
<name>A0A4Q7VH61_9BACT</name>
<dbReference type="AlphaFoldDB" id="A0A4Q7VH61"/>
<dbReference type="Pfam" id="PF01497">
    <property type="entry name" value="Peripla_BP_2"/>
    <property type="match status" value="1"/>
</dbReference>
<proteinExistence type="predicted"/>
<reference evidence="2 3" key="1">
    <citation type="submission" date="2019-02" db="EMBL/GenBank/DDBJ databases">
        <title>Genomic Encyclopedia of Type Strains, Phase IV (KMG-IV): sequencing the most valuable type-strain genomes for metagenomic binning, comparative biology and taxonomic classification.</title>
        <authorList>
            <person name="Goeker M."/>
        </authorList>
    </citation>
    <scope>NUCLEOTIDE SEQUENCE [LARGE SCALE GENOMIC DNA]</scope>
    <source>
        <strain evidence="2 3">DSM 28825</strain>
    </source>
</reference>
<gene>
    <name evidence="2" type="ORF">EV201_0020</name>
</gene>
<accession>A0A4Q7VH61</accession>
<dbReference type="Gene3D" id="3.40.50.1980">
    <property type="entry name" value="Nitrogenase molybdenum iron protein domain"/>
    <property type="match status" value="2"/>
</dbReference>
<dbReference type="Proteomes" id="UP000293562">
    <property type="component" value="Unassembled WGS sequence"/>
</dbReference>
<dbReference type="InterPro" id="IPR002491">
    <property type="entry name" value="ABC_transptr_periplasmic_BD"/>
</dbReference>
<dbReference type="PROSITE" id="PS50983">
    <property type="entry name" value="FE_B12_PBP"/>
    <property type="match status" value="1"/>
</dbReference>
<dbReference type="PANTHER" id="PTHR30535:SF34">
    <property type="entry name" value="MOLYBDATE-BINDING PROTEIN MOLA"/>
    <property type="match status" value="1"/>
</dbReference>
<dbReference type="PANTHER" id="PTHR30535">
    <property type="entry name" value="VITAMIN B12-BINDING PROTEIN"/>
    <property type="match status" value="1"/>
</dbReference>
<protein>
    <submittedName>
        <fullName evidence="2">Iron complex transport system substrate-binding protein</fullName>
    </submittedName>
</protein>
<evidence type="ECO:0000313" key="2">
    <source>
        <dbReference type="EMBL" id="RZT95401.1"/>
    </source>
</evidence>
<comment type="caution">
    <text evidence="2">The sequence shown here is derived from an EMBL/GenBank/DDBJ whole genome shotgun (WGS) entry which is preliminary data.</text>
</comment>
<sequence length="393" mass="44650">MQKIVLFIFVILVGGGFTSCKHKIKKPQTESTLTAQKTKSIKAFSPDIHYAKGFRIKPFEGGQIIELLNPWKEGEISQCYCVLDSLSKVPANLPKNCIKVRRPINKIAILSSTHVEPLNMLHSLDVVSLVSNGKVINNAYLKERIKTAKLTDLKTTGMSRPDAESLLEGDPDLVFVSGFKSISPEEKRMMDIGLKLCFVSEWMEACPLARAEWIKFFAVFLGKDQEADQAFDEVVKSYLKARELAKQVNNLPTVLLNYNFRGTWYVPGGDSYVARLVKDAGADYYWKREKKTGSLPMSFECVLDKQQDADFWLNPGAVNSLSELSNMDKRYLMFDAFNQKQVFNNNKRLGPGGGNDWWESGVMHPDIILKDMICIFHPELLPNHDLYYFRKLL</sequence>
<evidence type="ECO:0000313" key="3">
    <source>
        <dbReference type="Proteomes" id="UP000293562"/>
    </source>
</evidence>
<dbReference type="InterPro" id="IPR050902">
    <property type="entry name" value="ABC_Transporter_SBP"/>
</dbReference>
<dbReference type="PROSITE" id="PS51257">
    <property type="entry name" value="PROKAR_LIPOPROTEIN"/>
    <property type="match status" value="1"/>
</dbReference>
<evidence type="ECO:0000259" key="1">
    <source>
        <dbReference type="PROSITE" id="PS50983"/>
    </source>
</evidence>
<dbReference type="OrthoDB" id="9812528at2"/>
<dbReference type="SUPFAM" id="SSF53807">
    <property type="entry name" value="Helical backbone' metal receptor"/>
    <property type="match status" value="1"/>
</dbReference>
<keyword evidence="3" id="KW-1185">Reference proteome</keyword>
<dbReference type="RefSeq" id="WP_130305375.1">
    <property type="nucleotide sequence ID" value="NZ_SHKN01000001.1"/>
</dbReference>
<feature type="domain" description="Fe/B12 periplasmic-binding" evidence="1">
    <location>
        <begin position="106"/>
        <end position="380"/>
    </location>
</feature>
<dbReference type="GO" id="GO:0071281">
    <property type="term" value="P:cellular response to iron ion"/>
    <property type="evidence" value="ECO:0007669"/>
    <property type="project" value="TreeGrafter"/>
</dbReference>
<dbReference type="EMBL" id="SHKN01000001">
    <property type="protein sequence ID" value="RZT95401.1"/>
    <property type="molecule type" value="Genomic_DNA"/>
</dbReference>